<reference evidence="2 3" key="1">
    <citation type="submission" date="2020-05" db="EMBL/GenBank/DDBJ databases">
        <title>Complete genome sequence of Gemmatimonas greenlandica TET16.</title>
        <authorList>
            <person name="Zeng Y."/>
        </authorList>
    </citation>
    <scope>NUCLEOTIDE SEQUENCE [LARGE SCALE GENOMIC DNA]</scope>
    <source>
        <strain evidence="2 3">TET16</strain>
    </source>
</reference>
<gene>
    <name evidence="2" type="ORF">HKW67_20045</name>
</gene>
<evidence type="ECO:0000313" key="3">
    <source>
        <dbReference type="Proteomes" id="UP000500938"/>
    </source>
</evidence>
<dbReference type="EMBL" id="CP053085">
    <property type="protein sequence ID" value="QJR37647.1"/>
    <property type="molecule type" value="Genomic_DNA"/>
</dbReference>
<feature type="transmembrane region" description="Helical" evidence="1">
    <location>
        <begin position="72"/>
        <end position="94"/>
    </location>
</feature>
<dbReference type="KEGG" id="ggr:HKW67_20045"/>
<sequence length="131" mass="14047">MTFSTRYALVGISALAVLSLVSWARRVRFSGAESVMYLMGVLPNVAAAIAIPFILLGIWADQQPNASYDRTRRAFVVVLVGTGVLLVAWEFVQLTSRGLVFDPHDLVATCIGLGLAGILFTLVTPRGTHAA</sequence>
<protein>
    <recommendedName>
        <fullName evidence="4">VanZ-like domain-containing protein</fullName>
    </recommendedName>
</protein>
<proteinExistence type="predicted"/>
<evidence type="ECO:0000313" key="2">
    <source>
        <dbReference type="EMBL" id="QJR37647.1"/>
    </source>
</evidence>
<dbReference type="Proteomes" id="UP000500938">
    <property type="component" value="Chromosome"/>
</dbReference>
<feature type="transmembrane region" description="Helical" evidence="1">
    <location>
        <begin position="34"/>
        <end position="60"/>
    </location>
</feature>
<keyword evidence="1" id="KW-0472">Membrane</keyword>
<name>A0A6M4IVL1_9BACT</name>
<feature type="transmembrane region" description="Helical" evidence="1">
    <location>
        <begin position="106"/>
        <end position="124"/>
    </location>
</feature>
<accession>A0A6M4IVL1</accession>
<organism evidence="2 3">
    <name type="scientific">Gemmatimonas groenlandica</name>
    <dbReference type="NCBI Taxonomy" id="2732249"/>
    <lineage>
        <taxon>Bacteria</taxon>
        <taxon>Pseudomonadati</taxon>
        <taxon>Gemmatimonadota</taxon>
        <taxon>Gemmatimonadia</taxon>
        <taxon>Gemmatimonadales</taxon>
        <taxon>Gemmatimonadaceae</taxon>
        <taxon>Gemmatimonas</taxon>
    </lineage>
</organism>
<evidence type="ECO:0000256" key="1">
    <source>
        <dbReference type="SAM" id="Phobius"/>
    </source>
</evidence>
<dbReference type="AlphaFoldDB" id="A0A6M4IVL1"/>
<keyword evidence="1" id="KW-1133">Transmembrane helix</keyword>
<evidence type="ECO:0008006" key="4">
    <source>
        <dbReference type="Google" id="ProtNLM"/>
    </source>
</evidence>
<keyword evidence="3" id="KW-1185">Reference proteome</keyword>
<dbReference type="RefSeq" id="WP_171227082.1">
    <property type="nucleotide sequence ID" value="NZ_CP053085.1"/>
</dbReference>
<keyword evidence="1" id="KW-0812">Transmembrane</keyword>